<protein>
    <submittedName>
        <fullName evidence="2">Poly-gamma-glutamate synthase PgsB</fullName>
    </submittedName>
</protein>
<dbReference type="RefSeq" id="WP_118844468.1">
    <property type="nucleotide sequence ID" value="NZ_CP032090.1"/>
</dbReference>
<accession>A0AAD0WCU4</accession>
<dbReference type="GeneID" id="99506026"/>
<evidence type="ECO:0000313" key="3">
    <source>
        <dbReference type="Proteomes" id="UP000264605"/>
    </source>
</evidence>
<evidence type="ECO:0000256" key="1">
    <source>
        <dbReference type="SAM" id="Coils"/>
    </source>
</evidence>
<dbReference type="GO" id="GO:0045227">
    <property type="term" value="P:capsule polysaccharide biosynthetic process"/>
    <property type="evidence" value="ECO:0007669"/>
    <property type="project" value="InterPro"/>
</dbReference>
<dbReference type="Gene3D" id="3.40.1190.10">
    <property type="entry name" value="Mur-like, catalytic domain"/>
    <property type="match status" value="1"/>
</dbReference>
<dbReference type="Proteomes" id="UP000264605">
    <property type="component" value="Chromosome"/>
</dbReference>
<feature type="coiled-coil region" evidence="1">
    <location>
        <begin position="23"/>
        <end position="81"/>
    </location>
</feature>
<dbReference type="KEGG" id="pdj:D0907_11165"/>
<dbReference type="InterPro" id="IPR036565">
    <property type="entry name" value="Mur-like_cat_sf"/>
</dbReference>
<dbReference type="SUPFAM" id="SSF48371">
    <property type="entry name" value="ARM repeat"/>
    <property type="match status" value="1"/>
</dbReference>
<dbReference type="GO" id="GO:0016020">
    <property type="term" value="C:membrane"/>
    <property type="evidence" value="ECO:0007669"/>
    <property type="project" value="InterPro"/>
</dbReference>
<dbReference type="EMBL" id="CP032090">
    <property type="protein sequence ID" value="AXV65782.1"/>
    <property type="molecule type" value="Genomic_DNA"/>
</dbReference>
<reference evidence="2 3" key="1">
    <citation type="submission" date="2018-08" db="EMBL/GenBank/DDBJ databases">
        <title>Draft genome sequence of Pseudoalteromonas donghaensis HJ51.</title>
        <authorList>
            <person name="Oh J."/>
            <person name="Roh D."/>
        </authorList>
    </citation>
    <scope>NUCLEOTIDE SEQUENCE [LARGE SCALE GENOMIC DNA]</scope>
    <source>
        <strain evidence="2 3">HJ51</strain>
    </source>
</reference>
<dbReference type="GO" id="GO:0005524">
    <property type="term" value="F:ATP binding"/>
    <property type="evidence" value="ECO:0007669"/>
    <property type="project" value="InterPro"/>
</dbReference>
<proteinExistence type="predicted"/>
<dbReference type="InterPro" id="IPR016024">
    <property type="entry name" value="ARM-type_fold"/>
</dbReference>
<keyword evidence="1" id="KW-0175">Coiled coil</keyword>
<gene>
    <name evidence="2" type="ORF">D0907_11165</name>
</gene>
<organism evidence="2 3">
    <name type="scientific">Pseudoalteromonas lipolytica</name>
    <dbReference type="NCBI Taxonomy" id="570156"/>
    <lineage>
        <taxon>Bacteria</taxon>
        <taxon>Pseudomonadati</taxon>
        <taxon>Pseudomonadota</taxon>
        <taxon>Gammaproteobacteria</taxon>
        <taxon>Alteromonadales</taxon>
        <taxon>Pseudoalteromonadaceae</taxon>
        <taxon>Pseudoalteromonas</taxon>
    </lineage>
</organism>
<dbReference type="InterPro" id="IPR008337">
    <property type="entry name" value="Capsule_biosynth_CapB"/>
</dbReference>
<dbReference type="SUPFAM" id="SSF53623">
    <property type="entry name" value="MurD-like peptide ligases, catalytic domain"/>
    <property type="match status" value="1"/>
</dbReference>
<name>A0AAD0WCU4_9GAMM</name>
<evidence type="ECO:0000313" key="2">
    <source>
        <dbReference type="EMBL" id="AXV65782.1"/>
    </source>
</evidence>
<sequence>MSSKELKKRLETLLFADIASFWLDLYRQKYRQLVNELSQWELIKNQPDGHDEDDWLLLQAIAFLTHKIDTLQHQLTKLDADHSRFIEKLSHAELKAERQFHILDYAATLGADKQQLQQDQEAFARWFDEGAMINRYQDKVSELEQSLKFLIGKLGDLTHRYLCLHLHEIEQSWQTVNLESFFLDLLEHTDNDAIKNSLFRALANQVTLLSEHVDDPEFSADLVEMLLLSLEKSTTPHAAKVDILEILINLRPTFTRYFMRSHIDLEVPNTGKVDRQQLFLLSAFSAIISKQQTLNEANQNLLQLLAAHPYPRVRQSVIEQCFILPCSFALALITERLEKETHLAIRLTLIKQLTATRFSDGQHSLIIWQQQLMQAQHFAEQRLLLELAPRIMFNLQVECEEQQANTIFKRFIDTLNKHLEAQQNLAIKRIISRVREQLVSFMHQQHVAELEANLNTHSSINNQNIDEALLGRLLSQQAQKYEAYNVSQKKQGWHINQGYQRGFRFWRFWHEFKNPSTGKRQSYNHLQARKPSAYMHVPSCTVAEISQTDVPGEPRFDDLQFSSRPHLPLLDFLLSTLSQDNLKAPAKTYTPDGILVVTPPKTVFKRIQAYCWISLNFEELNNLRNGSDIEQNNFLNALRAKGFTFDFQQYGAVLDSDFPVESSIATLYKKLAVTPFMFNIWVSFKEYAYSIYQNSIGQLVFFVLAFIGYFWTRHIKVSRQIRADRAQIPVSIGGWGTRGKSGTERLKAALFSSLSLKLISKTTGCEATLIYARASGEQFEIPLFRPFDKASIWEQGDVLHFAKNVKADVFLWECMGLTPRYVRILRNWMQDNFSTITNAYPDHEDILGPTGIDVANETSHFIGENSLVFTSEQNMAPILELNAKRKNASLIQVHWADGMQVTDDIRALYPYQEHPANIALVCKMAQHIGLSKDYVFKETSARIIPDIGVLQHYPQARIGAISQSFVNSMSANERLATLENWQRLSLYDLNNKADTQVIALINNRNDRVARSKVFAGILSHDLRFDRIVVIGTNVDGFYSYYLQALTERIDKIISNNDTKALEILLTQLNLMSSCQLKARLVNAYDEDIAEKLLLVAHRTSVDKTNISEVLTDASKKEISTILLNLKHYQARTTLDSLKQDTSKHSEEIKQQLLSIAKSKVTLLDDSSLSADALTDTISDLALANTHQVIVGMQNIKGVGLNYVYAWQQWQKISHSVEHLFDEQCTAKEFRSTLSNLNMIVSFNRLDIDYLQEKLALLKKSALAQNEFCQAEITSLFNKLDKTDNKQQHTQQHQHAFTRYFNQVVESFLDAGAAVKRKKRANQIYQDIADQRITLEKAIKVLGKLNRNQKAGWFANKSEQD</sequence>
<dbReference type="PRINTS" id="PR01758">
    <property type="entry name" value="CAPSULEPROTB"/>
</dbReference>